<dbReference type="SUPFAM" id="SSF57667">
    <property type="entry name" value="beta-beta-alpha zinc fingers"/>
    <property type="match status" value="1"/>
</dbReference>
<dbReference type="GO" id="GO:0000785">
    <property type="term" value="C:chromatin"/>
    <property type="evidence" value="ECO:0007669"/>
    <property type="project" value="TreeGrafter"/>
</dbReference>
<evidence type="ECO:0000256" key="6">
    <source>
        <dbReference type="ARBA" id="ARBA00023242"/>
    </source>
</evidence>
<comment type="subcellular location">
    <subcellularLocation>
        <location evidence="1">Nucleus</location>
    </subcellularLocation>
</comment>
<accession>A0A9W9TIV5</accession>
<keyword evidence="5" id="KW-0862">Zinc</keyword>
<dbReference type="GO" id="GO:0000978">
    <property type="term" value="F:RNA polymerase II cis-regulatory region sequence-specific DNA binding"/>
    <property type="evidence" value="ECO:0007669"/>
    <property type="project" value="InterPro"/>
</dbReference>
<dbReference type="PROSITE" id="PS00028">
    <property type="entry name" value="ZINC_FINGER_C2H2_1"/>
    <property type="match status" value="2"/>
</dbReference>
<dbReference type="Gene3D" id="3.30.160.60">
    <property type="entry name" value="Classic Zinc Finger"/>
    <property type="match status" value="2"/>
</dbReference>
<feature type="region of interest" description="Disordered" evidence="8">
    <location>
        <begin position="145"/>
        <end position="190"/>
    </location>
</feature>
<evidence type="ECO:0000256" key="8">
    <source>
        <dbReference type="SAM" id="MobiDB-lite"/>
    </source>
</evidence>
<evidence type="ECO:0000256" key="4">
    <source>
        <dbReference type="ARBA" id="ARBA00022771"/>
    </source>
</evidence>
<dbReference type="Proteomes" id="UP001147733">
    <property type="component" value="Unassembled WGS sequence"/>
</dbReference>
<feature type="region of interest" description="Disordered" evidence="8">
    <location>
        <begin position="1"/>
        <end position="75"/>
    </location>
</feature>
<dbReference type="AlphaFoldDB" id="A0A9W9TIV5"/>
<evidence type="ECO:0000259" key="9">
    <source>
        <dbReference type="PROSITE" id="PS50157"/>
    </source>
</evidence>
<evidence type="ECO:0000256" key="1">
    <source>
        <dbReference type="ARBA" id="ARBA00004123"/>
    </source>
</evidence>
<evidence type="ECO:0000313" key="10">
    <source>
        <dbReference type="EMBL" id="KAJ5224451.1"/>
    </source>
</evidence>
<dbReference type="GO" id="GO:0008270">
    <property type="term" value="F:zinc ion binding"/>
    <property type="evidence" value="ECO:0007669"/>
    <property type="project" value="UniProtKB-KW"/>
</dbReference>
<keyword evidence="6" id="KW-0539">Nucleus</keyword>
<dbReference type="RefSeq" id="XP_056498423.1">
    <property type="nucleotide sequence ID" value="XM_056646872.1"/>
</dbReference>
<feature type="compositionally biased region" description="Polar residues" evidence="8">
    <location>
        <begin position="149"/>
        <end position="162"/>
    </location>
</feature>
<keyword evidence="4 7" id="KW-0863">Zinc-finger</keyword>
<keyword evidence="11" id="KW-1185">Reference proteome</keyword>
<organism evidence="10 11">
    <name type="scientific">Penicillium citrinum</name>
    <dbReference type="NCBI Taxonomy" id="5077"/>
    <lineage>
        <taxon>Eukaryota</taxon>
        <taxon>Fungi</taxon>
        <taxon>Dikarya</taxon>
        <taxon>Ascomycota</taxon>
        <taxon>Pezizomycotina</taxon>
        <taxon>Eurotiomycetes</taxon>
        <taxon>Eurotiomycetidae</taxon>
        <taxon>Eurotiales</taxon>
        <taxon>Aspergillaceae</taxon>
        <taxon>Penicillium</taxon>
    </lineage>
</organism>
<feature type="domain" description="C2H2-type" evidence="9">
    <location>
        <begin position="90"/>
        <end position="119"/>
    </location>
</feature>
<evidence type="ECO:0000313" key="11">
    <source>
        <dbReference type="Proteomes" id="UP001147733"/>
    </source>
</evidence>
<evidence type="ECO:0000256" key="2">
    <source>
        <dbReference type="ARBA" id="ARBA00022723"/>
    </source>
</evidence>
<name>A0A9W9TIV5_PENCI</name>
<reference evidence="10" key="2">
    <citation type="journal article" date="2023" name="IMA Fungus">
        <title>Comparative genomic study of the Penicillium genus elucidates a diverse pangenome and 15 lateral gene transfer events.</title>
        <authorList>
            <person name="Petersen C."/>
            <person name="Sorensen T."/>
            <person name="Nielsen M.R."/>
            <person name="Sondergaard T.E."/>
            <person name="Sorensen J.L."/>
            <person name="Fitzpatrick D.A."/>
            <person name="Frisvad J.C."/>
            <person name="Nielsen K.L."/>
        </authorList>
    </citation>
    <scope>NUCLEOTIDE SEQUENCE</scope>
    <source>
        <strain evidence="10">IBT 23319</strain>
    </source>
</reference>
<proteinExistence type="predicted"/>
<evidence type="ECO:0000256" key="3">
    <source>
        <dbReference type="ARBA" id="ARBA00022737"/>
    </source>
</evidence>
<dbReference type="OrthoDB" id="6077919at2759"/>
<protein>
    <submittedName>
        <fullName evidence="10">Zinc finger C2H2</fullName>
    </submittedName>
</protein>
<dbReference type="PROSITE" id="PS50157">
    <property type="entry name" value="ZINC_FINGER_C2H2_2"/>
    <property type="match status" value="2"/>
</dbReference>
<dbReference type="InterPro" id="IPR013087">
    <property type="entry name" value="Znf_C2H2_type"/>
</dbReference>
<dbReference type="InterPro" id="IPR051059">
    <property type="entry name" value="VerF-like"/>
</dbReference>
<feature type="domain" description="C2H2-type" evidence="9">
    <location>
        <begin position="120"/>
        <end position="149"/>
    </location>
</feature>
<evidence type="ECO:0000256" key="7">
    <source>
        <dbReference type="PROSITE-ProRule" id="PRU00042"/>
    </source>
</evidence>
<keyword evidence="3" id="KW-0677">Repeat</keyword>
<dbReference type="PANTHER" id="PTHR40626">
    <property type="entry name" value="MIP31509P"/>
    <property type="match status" value="1"/>
</dbReference>
<dbReference type="InterPro" id="IPR036236">
    <property type="entry name" value="Znf_C2H2_sf"/>
</dbReference>
<dbReference type="GO" id="GO:0005634">
    <property type="term" value="C:nucleus"/>
    <property type="evidence" value="ECO:0007669"/>
    <property type="project" value="UniProtKB-SubCell"/>
</dbReference>
<sequence length="362" mass="39373">MARGLSSEQSSSSTATTSTLSATHLVTVLNSPTGSSSSSPEPSLTRTSSSTMVGRKNTMRHSPQAEIPAPVTYTPTTHRISKAKKGKRVHACEFPGCSKVFTRAEHRRRHELNHNPEASYRCTHTSCKKAFHRPDLLARHMERHELESQPDQAQWTPQTQAASVGEPVPHCMSMDSGSLIAGTPQQSHSMSIGSIVAPGVHPDLAGDCGMVWSNMELPLQHRPSANLFQNHIPETADDSPFYSSPAETCPSPLSDATFSLPPTSGSSISSGSVSVVDQYPKDILKDMTASPLQMASPLRWEGAETTLPPSHLVPLSLEENLIQPPVQCHYPSPSWTSADCFSYEDPQSLAHFQPMGWKQWAM</sequence>
<dbReference type="GO" id="GO:0000981">
    <property type="term" value="F:DNA-binding transcription factor activity, RNA polymerase II-specific"/>
    <property type="evidence" value="ECO:0007669"/>
    <property type="project" value="InterPro"/>
</dbReference>
<dbReference type="GeneID" id="81386039"/>
<keyword evidence="2" id="KW-0479">Metal-binding</keyword>
<reference evidence="10" key="1">
    <citation type="submission" date="2022-11" db="EMBL/GenBank/DDBJ databases">
        <authorList>
            <person name="Petersen C."/>
        </authorList>
    </citation>
    <scope>NUCLEOTIDE SEQUENCE</scope>
    <source>
        <strain evidence="10">IBT 23319</strain>
    </source>
</reference>
<dbReference type="SMART" id="SM00355">
    <property type="entry name" value="ZnF_C2H2"/>
    <property type="match status" value="2"/>
</dbReference>
<evidence type="ECO:0000256" key="5">
    <source>
        <dbReference type="ARBA" id="ARBA00022833"/>
    </source>
</evidence>
<dbReference type="EMBL" id="JAPQKT010000007">
    <property type="protein sequence ID" value="KAJ5224451.1"/>
    <property type="molecule type" value="Genomic_DNA"/>
</dbReference>
<dbReference type="PANTHER" id="PTHR40626:SF30">
    <property type="entry name" value="FINGER DOMAIN PROTEIN, PUTATIVE (AFU_ORTHOLOGUE AFUA_4G13600)-RELATED"/>
    <property type="match status" value="1"/>
</dbReference>
<gene>
    <name evidence="10" type="ORF">N7469_007954</name>
</gene>
<feature type="compositionally biased region" description="Low complexity" evidence="8">
    <location>
        <begin position="1"/>
        <end position="51"/>
    </location>
</feature>
<comment type="caution">
    <text evidence="10">The sequence shown here is derived from an EMBL/GenBank/DDBJ whole genome shotgun (WGS) entry which is preliminary data.</text>
</comment>